<evidence type="ECO:0000313" key="7">
    <source>
        <dbReference type="Proteomes" id="UP000824156"/>
    </source>
</evidence>
<keyword evidence="5" id="KW-0732">Signal</keyword>
<dbReference type="PANTHER" id="PTHR31339:SF9">
    <property type="entry name" value="PLASMIN AND FIBRONECTIN-BINDING PROTEIN A"/>
    <property type="match status" value="1"/>
</dbReference>
<dbReference type="InterPro" id="IPR011050">
    <property type="entry name" value="Pectin_lyase_fold/virulence"/>
</dbReference>
<dbReference type="Pfam" id="PF00295">
    <property type="entry name" value="Glyco_hydro_28"/>
    <property type="match status" value="1"/>
</dbReference>
<dbReference type="SMART" id="SM00710">
    <property type="entry name" value="PbH1"/>
    <property type="match status" value="4"/>
</dbReference>
<evidence type="ECO:0000313" key="6">
    <source>
        <dbReference type="EMBL" id="HIX55283.1"/>
    </source>
</evidence>
<evidence type="ECO:0000256" key="1">
    <source>
        <dbReference type="ARBA" id="ARBA00008834"/>
    </source>
</evidence>
<feature type="signal peptide" evidence="5">
    <location>
        <begin position="1"/>
        <end position="22"/>
    </location>
</feature>
<dbReference type="GO" id="GO:0005975">
    <property type="term" value="P:carbohydrate metabolic process"/>
    <property type="evidence" value="ECO:0007669"/>
    <property type="project" value="InterPro"/>
</dbReference>
<proteinExistence type="inferred from homology"/>
<protein>
    <submittedName>
        <fullName evidence="6">Glycoside hydrolase family 28 protein</fullName>
    </submittedName>
</protein>
<organism evidence="6 7">
    <name type="scientific">Candidatus Sphingobacterium stercoripullorum</name>
    <dbReference type="NCBI Taxonomy" id="2838759"/>
    <lineage>
        <taxon>Bacteria</taxon>
        <taxon>Pseudomonadati</taxon>
        <taxon>Bacteroidota</taxon>
        <taxon>Sphingobacteriia</taxon>
        <taxon>Sphingobacteriales</taxon>
        <taxon>Sphingobacteriaceae</taxon>
        <taxon>Sphingobacterium</taxon>
    </lineage>
</organism>
<comment type="similarity">
    <text evidence="1 4">Belongs to the glycosyl hydrolase 28 family.</text>
</comment>
<dbReference type="Gene3D" id="2.160.20.10">
    <property type="entry name" value="Single-stranded right-handed beta-helix, Pectin lyase-like"/>
    <property type="match status" value="1"/>
</dbReference>
<name>A0A9D2AZ69_9SPHI</name>
<dbReference type="GO" id="GO:0004650">
    <property type="term" value="F:polygalacturonase activity"/>
    <property type="evidence" value="ECO:0007669"/>
    <property type="project" value="InterPro"/>
</dbReference>
<dbReference type="Proteomes" id="UP000824156">
    <property type="component" value="Unassembled WGS sequence"/>
</dbReference>
<dbReference type="AlphaFoldDB" id="A0A9D2AZ69"/>
<evidence type="ECO:0000256" key="3">
    <source>
        <dbReference type="ARBA" id="ARBA00023295"/>
    </source>
</evidence>
<gene>
    <name evidence="6" type="ORF">H9853_09665</name>
</gene>
<dbReference type="InterPro" id="IPR000743">
    <property type="entry name" value="Glyco_hydro_28"/>
</dbReference>
<evidence type="ECO:0000256" key="4">
    <source>
        <dbReference type="RuleBase" id="RU361169"/>
    </source>
</evidence>
<dbReference type="InterPro" id="IPR006626">
    <property type="entry name" value="PbH1"/>
</dbReference>
<evidence type="ECO:0000256" key="2">
    <source>
        <dbReference type="ARBA" id="ARBA00022801"/>
    </source>
</evidence>
<sequence>MYSHKLLIVLLFLGFISCTSEKQEAKDYSYLYDNLPFEMPLLHRPTFPENVVSITDFGGVGDGTTLNTDAFANAMEALAEKGGGKLLVPSGVWFTGPIVFQSNINLHLEDQAIILFSPDKDLYPIVETSFEGLDTKRCQSPISGRNLENIAITGRGAIDGNGHYWRPLKKEKVSESFWKKTTSAGGAFKRDNYWMPSEQYLHGDTISDMNVPVHLKTDEEWASVRDFLRPVMVSFIECKDIFLNGVIFQNSPAWNIHPLMCENVIIDNIQVRNPSYAQNGDGLDLESCKNAIVVNSTFDVGDDGICIKSGKDEDGRNRGIATENVIIDNCTVFKGHGGFVVGSEMSGGVKNVSVSNSQFLGTDVGLRFKSRRGRGGVVENIYIRNINMFDILTEPLHFNLYYGGKSVVETLEDGDEVEVAEVIPEVDETTPTFKNIYIQDVVCASARKALYFYGLPEHMIENINVENYVVHSEVGGELLESKRINLKNIEIYPKEGPALTLRNTQDVHIEGLVTDAKAPVFDISGNRSSAITLTGDYQNEELLLRKDLDESVLKIKNE</sequence>
<dbReference type="PANTHER" id="PTHR31339">
    <property type="entry name" value="PECTIN LYASE-RELATED"/>
    <property type="match status" value="1"/>
</dbReference>
<reference evidence="6" key="2">
    <citation type="submission" date="2021-04" db="EMBL/GenBank/DDBJ databases">
        <authorList>
            <person name="Gilroy R."/>
        </authorList>
    </citation>
    <scope>NUCLEOTIDE SEQUENCE</scope>
    <source>
        <strain evidence="6">1719</strain>
    </source>
</reference>
<dbReference type="InterPro" id="IPR012334">
    <property type="entry name" value="Pectin_lyas_fold"/>
</dbReference>
<keyword evidence="3 4" id="KW-0326">Glycosidase</keyword>
<accession>A0A9D2AZ69</accession>
<comment type="caution">
    <text evidence="6">The sequence shown here is derived from an EMBL/GenBank/DDBJ whole genome shotgun (WGS) entry which is preliminary data.</text>
</comment>
<dbReference type="PROSITE" id="PS00502">
    <property type="entry name" value="POLYGALACTURONASE"/>
    <property type="match status" value="1"/>
</dbReference>
<reference evidence="6" key="1">
    <citation type="journal article" date="2021" name="PeerJ">
        <title>Extensive microbial diversity within the chicken gut microbiome revealed by metagenomics and culture.</title>
        <authorList>
            <person name="Gilroy R."/>
            <person name="Ravi A."/>
            <person name="Getino M."/>
            <person name="Pursley I."/>
            <person name="Horton D.L."/>
            <person name="Alikhan N.F."/>
            <person name="Baker D."/>
            <person name="Gharbi K."/>
            <person name="Hall N."/>
            <person name="Watson M."/>
            <person name="Adriaenssens E.M."/>
            <person name="Foster-Nyarko E."/>
            <person name="Jarju S."/>
            <person name="Secka A."/>
            <person name="Antonio M."/>
            <person name="Oren A."/>
            <person name="Chaudhuri R.R."/>
            <person name="La Ragione R."/>
            <person name="Hildebrand F."/>
            <person name="Pallen M.J."/>
        </authorList>
    </citation>
    <scope>NUCLEOTIDE SEQUENCE</scope>
    <source>
        <strain evidence="6">1719</strain>
    </source>
</reference>
<feature type="chain" id="PRO_5039071492" evidence="5">
    <location>
        <begin position="23"/>
        <end position="558"/>
    </location>
</feature>
<dbReference type="SUPFAM" id="SSF51126">
    <property type="entry name" value="Pectin lyase-like"/>
    <property type="match status" value="1"/>
</dbReference>
<dbReference type="PROSITE" id="PS51257">
    <property type="entry name" value="PROKAR_LIPOPROTEIN"/>
    <property type="match status" value="1"/>
</dbReference>
<dbReference type="EMBL" id="DXEZ01000267">
    <property type="protein sequence ID" value="HIX55283.1"/>
    <property type="molecule type" value="Genomic_DNA"/>
</dbReference>
<evidence type="ECO:0000256" key="5">
    <source>
        <dbReference type="SAM" id="SignalP"/>
    </source>
</evidence>
<keyword evidence="2 4" id="KW-0378">Hydrolase</keyword>
<dbReference type="InterPro" id="IPR051801">
    <property type="entry name" value="GH28_Enzymes"/>
</dbReference>